<evidence type="ECO:0000313" key="2">
    <source>
        <dbReference type="Proteomes" id="UP001217325"/>
    </source>
</evidence>
<sequence length="296" mass="33474">MSHIESDIAYIENCSEPEHLASRFYPTGFEENDKFRSHFIRNIMLQQLGRKQDSSENSRTGGQIPKTLVQFWDDPQGPPIDVRKCLQSWNLLRDEGFEFQMFDDTSAEAFIAENYGPRERAAFKRCRHPAMRSDFLRVAFVLAKGGLYVDADDVLVGDGWKEVFRNGALKIQPLCYDVLANGMASASDLRDTHLPTEGRIFYVNNNPIAAPAGHPVLERALARATDILLGTELAPEIQSTTGPGNLTIALAAHANQAQIHDLPSGIEFLFDWEETAEPCWELAYRRDARNWRNMSR</sequence>
<dbReference type="InterPro" id="IPR007577">
    <property type="entry name" value="GlycoTrfase_DXD_sugar-bd_CS"/>
</dbReference>
<protein>
    <submittedName>
        <fullName evidence="1">Glycosyltransferase</fullName>
    </submittedName>
</protein>
<comment type="caution">
    <text evidence="1">The sequence shown here is derived from an EMBL/GenBank/DDBJ whole genome shotgun (WGS) entry which is preliminary data.</text>
</comment>
<dbReference type="GO" id="GO:0006487">
    <property type="term" value="P:protein N-linked glycosylation"/>
    <property type="evidence" value="ECO:0007669"/>
    <property type="project" value="TreeGrafter"/>
</dbReference>
<dbReference type="Pfam" id="PF04488">
    <property type="entry name" value="Gly_transf_sug"/>
    <property type="match status" value="1"/>
</dbReference>
<dbReference type="GO" id="GO:0000009">
    <property type="term" value="F:alpha-1,6-mannosyltransferase activity"/>
    <property type="evidence" value="ECO:0007669"/>
    <property type="project" value="InterPro"/>
</dbReference>
<dbReference type="SUPFAM" id="SSF53448">
    <property type="entry name" value="Nucleotide-diphospho-sugar transferases"/>
    <property type="match status" value="1"/>
</dbReference>
<evidence type="ECO:0000313" key="1">
    <source>
        <dbReference type="EMBL" id="MDE8644869.1"/>
    </source>
</evidence>
<dbReference type="PANTHER" id="PTHR31834:SF1">
    <property type="entry name" value="INITIATION-SPECIFIC ALPHA-1,6-MANNOSYLTRANSFERASE"/>
    <property type="match status" value="1"/>
</dbReference>
<organism evidence="1 2">
    <name type="scientific">Rhodococcus qingshengii</name>
    <dbReference type="NCBI Taxonomy" id="334542"/>
    <lineage>
        <taxon>Bacteria</taxon>
        <taxon>Bacillati</taxon>
        <taxon>Actinomycetota</taxon>
        <taxon>Actinomycetes</taxon>
        <taxon>Mycobacteriales</taxon>
        <taxon>Nocardiaceae</taxon>
        <taxon>Rhodococcus</taxon>
        <taxon>Rhodococcus erythropolis group</taxon>
    </lineage>
</organism>
<dbReference type="InterPro" id="IPR039367">
    <property type="entry name" value="Och1-like"/>
</dbReference>
<gene>
    <name evidence="1" type="ORF">PXH69_07905</name>
</gene>
<dbReference type="EMBL" id="JARDXE010000004">
    <property type="protein sequence ID" value="MDE8644869.1"/>
    <property type="molecule type" value="Genomic_DNA"/>
</dbReference>
<dbReference type="Proteomes" id="UP001217325">
    <property type="component" value="Unassembled WGS sequence"/>
</dbReference>
<proteinExistence type="predicted"/>
<accession>A0AAW6LD38</accession>
<dbReference type="RefSeq" id="WP_275231644.1">
    <property type="nucleotide sequence ID" value="NZ_JARDXE010000004.1"/>
</dbReference>
<dbReference type="InterPro" id="IPR029044">
    <property type="entry name" value="Nucleotide-diphossugar_trans"/>
</dbReference>
<dbReference type="Gene3D" id="3.90.550.20">
    <property type="match status" value="1"/>
</dbReference>
<dbReference type="PANTHER" id="PTHR31834">
    <property type="entry name" value="INITIATION-SPECIFIC ALPHA-1,6-MANNOSYLTRANSFERASE"/>
    <property type="match status" value="1"/>
</dbReference>
<name>A0AAW6LD38_RHOSG</name>
<dbReference type="AlphaFoldDB" id="A0AAW6LD38"/>
<reference evidence="1" key="1">
    <citation type="submission" date="2023-02" db="EMBL/GenBank/DDBJ databases">
        <title>A novel hydrolase synthesized by Rhodococcus erythropolis HQ is responsible for the detoxification of Zearalenone.</title>
        <authorList>
            <person name="Hu J."/>
            <person name="Xu J."/>
        </authorList>
    </citation>
    <scope>NUCLEOTIDE SEQUENCE</scope>
    <source>
        <strain evidence="1">HQ</strain>
    </source>
</reference>